<evidence type="ECO:0000313" key="2">
    <source>
        <dbReference type="EMBL" id="SEA67965.1"/>
    </source>
</evidence>
<accession>A0A1H4D5C3</accession>
<reference evidence="3" key="1">
    <citation type="submission" date="2016-10" db="EMBL/GenBank/DDBJ databases">
        <authorList>
            <person name="Varghese N."/>
            <person name="Submissions S."/>
        </authorList>
    </citation>
    <scope>NUCLEOTIDE SEQUENCE [LARGE SCALE GENOMIC DNA]</scope>
    <source>
        <strain evidence="3">LMG 24000</strain>
    </source>
</reference>
<gene>
    <name evidence="2" type="ORF">SAMN05192564_102677</name>
</gene>
<dbReference type="AlphaFoldDB" id="A0A1H4D5C3"/>
<evidence type="ECO:0000313" key="3">
    <source>
        <dbReference type="Proteomes" id="UP000198638"/>
    </source>
</evidence>
<dbReference type="Proteomes" id="UP000198638">
    <property type="component" value="Unassembled WGS sequence"/>
</dbReference>
<sequence length="30" mass="3340">MDHYIVLAVILLVASIAFASVLYTGTHKRH</sequence>
<keyword evidence="1" id="KW-1133">Transmembrane helix</keyword>
<name>A0A1H4D5C3_9BURK</name>
<dbReference type="EMBL" id="FNRQ01000002">
    <property type="protein sequence ID" value="SEA67965.1"/>
    <property type="molecule type" value="Genomic_DNA"/>
</dbReference>
<keyword evidence="1" id="KW-0472">Membrane</keyword>
<evidence type="ECO:0000256" key="1">
    <source>
        <dbReference type="SAM" id="Phobius"/>
    </source>
</evidence>
<organism evidence="2 3">
    <name type="scientific">Paraburkholderia sartisoli</name>
    <dbReference type="NCBI Taxonomy" id="83784"/>
    <lineage>
        <taxon>Bacteria</taxon>
        <taxon>Pseudomonadati</taxon>
        <taxon>Pseudomonadota</taxon>
        <taxon>Betaproteobacteria</taxon>
        <taxon>Burkholderiales</taxon>
        <taxon>Burkholderiaceae</taxon>
        <taxon>Paraburkholderia</taxon>
    </lineage>
</organism>
<proteinExistence type="predicted"/>
<feature type="transmembrane region" description="Helical" evidence="1">
    <location>
        <begin position="6"/>
        <end position="25"/>
    </location>
</feature>
<protein>
    <submittedName>
        <fullName evidence="2">Uncharacterized protein</fullName>
    </submittedName>
</protein>
<keyword evidence="1" id="KW-0812">Transmembrane</keyword>
<keyword evidence="3" id="KW-1185">Reference proteome</keyword>